<dbReference type="EMBL" id="QMBP01000008">
    <property type="protein sequence ID" value="RAZ89575.1"/>
    <property type="molecule type" value="Genomic_DNA"/>
</dbReference>
<accession>A0A330HMB2</accession>
<keyword evidence="2" id="KW-1185">Reference proteome</keyword>
<evidence type="ECO:0000313" key="1">
    <source>
        <dbReference type="EMBL" id="RAZ89575.1"/>
    </source>
</evidence>
<dbReference type="RefSeq" id="WP_112098892.1">
    <property type="nucleotide sequence ID" value="NZ_QMBP01000008.1"/>
</dbReference>
<gene>
    <name evidence="1" type="ORF">DPM33_18630</name>
</gene>
<reference evidence="1 2" key="2">
    <citation type="submission" date="2018-07" db="EMBL/GenBank/DDBJ databases">
        <title>Diversity of Mesorhizobium strains in Brazil.</title>
        <authorList>
            <person name="Helene L.C.F."/>
            <person name="Dall'Agnol R."/>
            <person name="Delamuta J.R.M."/>
            <person name="Hungria M."/>
        </authorList>
    </citation>
    <scope>NUCLEOTIDE SEQUENCE [LARGE SCALE GENOMIC DNA]</scope>
    <source>
        <strain evidence="1 2">AC99b</strain>
    </source>
</reference>
<proteinExistence type="predicted"/>
<dbReference type="OrthoDB" id="9429503at2"/>
<evidence type="ECO:0000313" key="2">
    <source>
        <dbReference type="Proteomes" id="UP000251558"/>
    </source>
</evidence>
<dbReference type="AlphaFoldDB" id="A0A330HMB2"/>
<protein>
    <submittedName>
        <fullName evidence="1">Uncharacterized protein</fullName>
    </submittedName>
</protein>
<sequence>MIVVRRLQEEEFKACFAEPMQNVTATAEAAVDIWPYVEALDLDEIGLPYLNDVHNVYRDALSRFDQVLIGTGRFNTLLVIVVDLGKRSVFGHFLLDLNKEFGTTGGHLKSV</sequence>
<name>A0A330HMB2_9HYPH</name>
<dbReference type="Proteomes" id="UP000251558">
    <property type="component" value="Unassembled WGS sequence"/>
</dbReference>
<comment type="caution">
    <text evidence="1">The sequence shown here is derived from an EMBL/GenBank/DDBJ whole genome shotgun (WGS) entry which is preliminary data.</text>
</comment>
<organism evidence="1 2">
    <name type="scientific">Mesorhizobium hawassense</name>
    <dbReference type="NCBI Taxonomy" id="1209954"/>
    <lineage>
        <taxon>Bacteria</taxon>
        <taxon>Pseudomonadati</taxon>
        <taxon>Pseudomonadota</taxon>
        <taxon>Alphaproteobacteria</taxon>
        <taxon>Hyphomicrobiales</taxon>
        <taxon>Phyllobacteriaceae</taxon>
        <taxon>Mesorhizobium</taxon>
    </lineage>
</organism>
<reference evidence="2" key="1">
    <citation type="submission" date="2018-06" db="EMBL/GenBank/DDBJ databases">
        <authorList>
            <person name="Helene L.C."/>
            <person name="Dall'Agnol R."/>
            <person name="Delamuta J.R."/>
            <person name="Hungria M."/>
        </authorList>
    </citation>
    <scope>NUCLEOTIDE SEQUENCE [LARGE SCALE GENOMIC DNA]</scope>
    <source>
        <strain evidence="2">AC99b</strain>
    </source>
</reference>